<dbReference type="PROSITE" id="PS52016">
    <property type="entry name" value="TONB_DEPENDENT_REC_3"/>
    <property type="match status" value="1"/>
</dbReference>
<evidence type="ECO:0000313" key="7">
    <source>
        <dbReference type="Proteomes" id="UP001167831"/>
    </source>
</evidence>
<reference evidence="6" key="1">
    <citation type="submission" date="2023-06" db="EMBL/GenBank/DDBJ databases">
        <authorList>
            <person name="Zeman M."/>
            <person name="Kubasova T."/>
            <person name="Jahodarova E."/>
            <person name="Nykrynova M."/>
            <person name="Rychlik I."/>
        </authorList>
    </citation>
    <scope>NUCLEOTIDE SEQUENCE</scope>
    <source>
        <strain evidence="6">ET15</strain>
        <strain evidence="5">ET37</strain>
    </source>
</reference>
<comment type="subcellular location">
    <subcellularLocation>
        <location evidence="2">Cell outer membrane</location>
        <topology evidence="2">Multi-pass membrane protein</topology>
    </subcellularLocation>
</comment>
<dbReference type="InterPro" id="IPR037066">
    <property type="entry name" value="Plug_dom_sf"/>
</dbReference>
<proteinExistence type="inferred from homology"/>
<sequence length="1090" mass="121689">MNKQLLGIKKTILNIHKLMLPVLLTAISATAYGAGHKTLQTGIGKPYAYAAVEKHNDLTAVNGTNTTTLRGNAVSGNIANDNNVSVNGQVTDAATGEPVIGASVIVKGTQTGGHTDTEGRFSFSAPAGSTLVISYIGYKSIEVKAGQNMHISISEDKRQLGEIVVVGYGTVKKANLTGAVSAIKSEDIVTTKNENVENMLTGKIAGVRVVQNTAEPGEFNNSFDIRGMGSPLVIVDGVPRDNMSRIDSHDIESISILKDASAAIYGVRAANGVVLITTKRGKAGDLDLEYNGNFGLQYPTGSPKSALAADAMTILNEKKMHNVNGGSLRFSDEEIAAYRNGTKKSTDWYGVIMKGGVPQTDHNISLSGGTDKIHFYTSLGYQYQQSFIRSGDVNYDKFNMRANVTAKPFRNLTVEASMSGIMETNNKSNYDTHWIIRCMQRSPSYFPVFANDNPDYLYDTRVDDNPYAQAHAKYVGSRQYKTKWMQNSASATWEIPWVKGLNIKGMFSYDYKENNNKTYWNQFYTYTYDEASDTYNGTSHNGPNRIRRQAYFNEAFLYQVSLGFKRLFADAHNVDAIFLVEGRDRKGDNFYAQRNLSMPIEYLFAGDSKDQQGSMNSGQNDVYHLTNLSYIGRLSYDYLSKYLFDFSFRYDGSSMFAAGHRWGFFPAASAGWRVSEEKFWKESSLGFINNFKIRASYGKLGDDTAAAYQYITGYSYPAGGDNNRLPGGYVFDGAFVNASKSKGIANREITWYTAKTLDIGVDLEMWNGMLGFTFDFFNRMRDGLLATRATSLPVTVGTDLPQENINSDKTTGFELELRHRNTVRDFRYQIAANVSFTRTKLRHQEHGAYGNSYDEWLNSRENRYSDIWWGYGKGGRYGSYEDIANSPVYAGRETLPGDYIYEDWNGDGIKSDLDRHPVAYNGVPKVNFGINMSAQWRGFDINALFQGALKKSVSYVEILAEPAWGDDNSGTLDYFLDRWHPADTHANPYNTNTEWIKGEYAYSGTVADGSSLFRIFNTNYMRLKSVEIGYTLPESVTKLAGIRSIRVYVNGYNLLTFCNMKYIDPEHTSDNWGCSYPLNKSFNFGVNVKF</sequence>
<evidence type="ECO:0000313" key="8">
    <source>
        <dbReference type="Proteomes" id="UP001168478"/>
    </source>
</evidence>
<keyword evidence="2" id="KW-1134">Transmembrane beta strand</keyword>
<comment type="similarity">
    <text evidence="2">Belongs to the TonB-dependent receptor family.</text>
</comment>
<accession>A0AAW7JIF5</accession>
<comment type="caution">
    <text evidence="6">The sequence shown here is derived from an EMBL/GenBank/DDBJ whole genome shotgun (WGS) entry which is preliminary data.</text>
</comment>
<evidence type="ECO:0000259" key="4">
    <source>
        <dbReference type="Pfam" id="PF07715"/>
    </source>
</evidence>
<dbReference type="SUPFAM" id="SSF49464">
    <property type="entry name" value="Carboxypeptidase regulatory domain-like"/>
    <property type="match status" value="1"/>
</dbReference>
<dbReference type="RefSeq" id="WP_289836481.1">
    <property type="nucleotide sequence ID" value="NZ_JAUEIF010000001.1"/>
</dbReference>
<dbReference type="NCBIfam" id="TIGR04057">
    <property type="entry name" value="SusC_RagA_signa"/>
    <property type="match status" value="1"/>
</dbReference>
<dbReference type="Gene3D" id="2.170.130.10">
    <property type="entry name" value="TonB-dependent receptor, plug domain"/>
    <property type="match status" value="1"/>
</dbReference>
<keyword evidence="2" id="KW-0472">Membrane</keyword>
<keyword evidence="2" id="KW-0812">Transmembrane</keyword>
<dbReference type="GO" id="GO:0015344">
    <property type="term" value="F:siderophore uptake transmembrane transporter activity"/>
    <property type="evidence" value="ECO:0007669"/>
    <property type="project" value="TreeGrafter"/>
</dbReference>
<dbReference type="SUPFAM" id="SSF56935">
    <property type="entry name" value="Porins"/>
    <property type="match status" value="1"/>
</dbReference>
<feature type="chain" id="PRO_5043913871" evidence="3">
    <location>
        <begin position="34"/>
        <end position="1090"/>
    </location>
</feature>
<keyword evidence="1 3" id="KW-0732">Signal</keyword>
<dbReference type="InterPro" id="IPR012910">
    <property type="entry name" value="Plug_dom"/>
</dbReference>
<reference evidence="6" key="2">
    <citation type="submission" date="2023-08" db="EMBL/GenBank/DDBJ databases">
        <title>Identification and characterization of horizontal gene transfer across gut microbiota members of farm animals based on homology search.</title>
        <authorList>
            <person name="Schwarzerova J."/>
            <person name="Nykrynova M."/>
            <person name="Jureckova K."/>
            <person name="Cejkova D."/>
            <person name="Rychlik I."/>
        </authorList>
    </citation>
    <scope>NUCLEOTIDE SEQUENCE</scope>
    <source>
        <strain evidence="6">ET15</strain>
        <strain evidence="5">ET37</strain>
    </source>
</reference>
<keyword evidence="2" id="KW-0813">Transport</keyword>
<evidence type="ECO:0000313" key="6">
    <source>
        <dbReference type="EMBL" id="MDN0024148.1"/>
    </source>
</evidence>
<dbReference type="PANTHER" id="PTHR30069:SF29">
    <property type="entry name" value="HEMOGLOBIN AND HEMOGLOBIN-HAPTOGLOBIN-BINDING PROTEIN 1-RELATED"/>
    <property type="match status" value="1"/>
</dbReference>
<evidence type="ECO:0000256" key="1">
    <source>
        <dbReference type="ARBA" id="ARBA00022729"/>
    </source>
</evidence>
<dbReference type="GO" id="GO:0009279">
    <property type="term" value="C:cell outer membrane"/>
    <property type="evidence" value="ECO:0007669"/>
    <property type="project" value="UniProtKB-SubCell"/>
</dbReference>
<gene>
    <name evidence="5" type="ORF">QVN81_01250</name>
    <name evidence="6" type="ORF">QVN84_01240</name>
</gene>
<dbReference type="GO" id="GO:0044718">
    <property type="term" value="P:siderophore transmembrane transport"/>
    <property type="evidence" value="ECO:0007669"/>
    <property type="project" value="TreeGrafter"/>
</dbReference>
<evidence type="ECO:0000313" key="5">
    <source>
        <dbReference type="EMBL" id="MDN0021652.1"/>
    </source>
</evidence>
<dbReference type="InterPro" id="IPR023996">
    <property type="entry name" value="TonB-dep_OMP_SusC/RagA"/>
</dbReference>
<dbReference type="AlphaFoldDB" id="A0AAW7JIF5"/>
<protein>
    <submittedName>
        <fullName evidence="6">TonB-dependent receptor</fullName>
    </submittedName>
</protein>
<dbReference type="InterPro" id="IPR039426">
    <property type="entry name" value="TonB-dep_rcpt-like"/>
</dbReference>
<dbReference type="EMBL" id="JAUEIE010000001">
    <property type="protein sequence ID" value="MDN0021652.1"/>
    <property type="molecule type" value="Genomic_DNA"/>
</dbReference>
<organism evidence="6 8">
    <name type="scientific">Leyella lascolaii</name>
    <dbReference type="NCBI Taxonomy" id="1776379"/>
    <lineage>
        <taxon>Bacteria</taxon>
        <taxon>Pseudomonadati</taxon>
        <taxon>Bacteroidota</taxon>
        <taxon>Bacteroidia</taxon>
        <taxon>Bacteroidales</taxon>
        <taxon>Prevotellaceae</taxon>
        <taxon>Leyella</taxon>
    </lineage>
</organism>
<dbReference type="NCBIfam" id="TIGR04056">
    <property type="entry name" value="OMP_RagA_SusC"/>
    <property type="match status" value="1"/>
</dbReference>
<evidence type="ECO:0000256" key="2">
    <source>
        <dbReference type="PROSITE-ProRule" id="PRU01360"/>
    </source>
</evidence>
<dbReference type="Proteomes" id="UP001168478">
    <property type="component" value="Unassembled WGS sequence"/>
</dbReference>
<dbReference type="InterPro" id="IPR023997">
    <property type="entry name" value="TonB-dep_OMP_SusC/RagA_CS"/>
</dbReference>
<feature type="signal peptide" evidence="3">
    <location>
        <begin position="1"/>
        <end position="33"/>
    </location>
</feature>
<dbReference type="PANTHER" id="PTHR30069">
    <property type="entry name" value="TONB-DEPENDENT OUTER MEMBRANE RECEPTOR"/>
    <property type="match status" value="1"/>
</dbReference>
<keyword evidence="7" id="KW-1185">Reference proteome</keyword>
<dbReference type="Pfam" id="PF07715">
    <property type="entry name" value="Plug"/>
    <property type="match status" value="1"/>
</dbReference>
<dbReference type="InterPro" id="IPR008969">
    <property type="entry name" value="CarboxyPept-like_regulatory"/>
</dbReference>
<name>A0AAW7JIF5_9BACT</name>
<feature type="domain" description="TonB-dependent receptor plug" evidence="4">
    <location>
        <begin position="173"/>
        <end position="273"/>
    </location>
</feature>
<evidence type="ECO:0000256" key="3">
    <source>
        <dbReference type="SAM" id="SignalP"/>
    </source>
</evidence>
<dbReference type="Pfam" id="PF13715">
    <property type="entry name" value="CarbopepD_reg_2"/>
    <property type="match status" value="1"/>
</dbReference>
<dbReference type="Proteomes" id="UP001167831">
    <property type="component" value="Unassembled WGS sequence"/>
</dbReference>
<keyword evidence="6" id="KW-0675">Receptor</keyword>
<dbReference type="Gene3D" id="2.60.40.1120">
    <property type="entry name" value="Carboxypeptidase-like, regulatory domain"/>
    <property type="match status" value="1"/>
</dbReference>
<keyword evidence="2" id="KW-0998">Cell outer membrane</keyword>
<dbReference type="EMBL" id="JAUEIF010000001">
    <property type="protein sequence ID" value="MDN0024148.1"/>
    <property type="molecule type" value="Genomic_DNA"/>
</dbReference>